<dbReference type="RefSeq" id="WP_182618857.1">
    <property type="nucleotide sequence ID" value="NZ_BAAATF010000008.1"/>
</dbReference>
<comment type="caution">
    <text evidence="2">The sequence shown here is derived from an EMBL/GenBank/DDBJ whole genome shotgun (WGS) entry which is preliminary data.</text>
</comment>
<accession>A0A7W3PFB0</accession>
<proteinExistence type="predicted"/>
<dbReference type="EMBL" id="JACGWV010000002">
    <property type="protein sequence ID" value="MBA8809591.1"/>
    <property type="molecule type" value="Genomic_DNA"/>
</dbReference>
<dbReference type="Proteomes" id="UP000540568">
    <property type="component" value="Unassembled WGS sequence"/>
</dbReference>
<sequence>MTGTAAIVGFLVLVATTELFYFGPPSNAQNGGEVFASVGGATLTLLTWAVVGWSVARTARALRLARWSVPVGMLAPVGAIVAFTLTVDLDAWSTGYGVLAFAAASAGVLVTIRRRRSARPTALPETKGHPPVRMAA</sequence>
<feature type="transmembrane region" description="Helical" evidence="1">
    <location>
        <begin position="93"/>
        <end position="112"/>
    </location>
</feature>
<evidence type="ECO:0000256" key="1">
    <source>
        <dbReference type="SAM" id="Phobius"/>
    </source>
</evidence>
<keyword evidence="3" id="KW-1185">Reference proteome</keyword>
<organism evidence="2 3">
    <name type="scientific">Promicromonospora sukumoe</name>
    <dbReference type="NCBI Taxonomy" id="88382"/>
    <lineage>
        <taxon>Bacteria</taxon>
        <taxon>Bacillati</taxon>
        <taxon>Actinomycetota</taxon>
        <taxon>Actinomycetes</taxon>
        <taxon>Micrococcales</taxon>
        <taxon>Promicromonosporaceae</taxon>
        <taxon>Promicromonospora</taxon>
    </lineage>
</organism>
<protein>
    <submittedName>
        <fullName evidence="2">Uncharacterized protein</fullName>
    </submittedName>
</protein>
<evidence type="ECO:0000313" key="3">
    <source>
        <dbReference type="Proteomes" id="UP000540568"/>
    </source>
</evidence>
<keyword evidence="1" id="KW-0812">Transmembrane</keyword>
<keyword evidence="1" id="KW-0472">Membrane</keyword>
<dbReference type="AlphaFoldDB" id="A0A7W3PFB0"/>
<feature type="transmembrane region" description="Helical" evidence="1">
    <location>
        <begin position="35"/>
        <end position="55"/>
    </location>
</feature>
<keyword evidence="1" id="KW-1133">Transmembrane helix</keyword>
<name>A0A7W3PFB0_9MICO</name>
<evidence type="ECO:0000313" key="2">
    <source>
        <dbReference type="EMBL" id="MBA8809591.1"/>
    </source>
</evidence>
<feature type="transmembrane region" description="Helical" evidence="1">
    <location>
        <begin position="67"/>
        <end position="87"/>
    </location>
</feature>
<gene>
    <name evidence="2" type="ORF">FHX71_003567</name>
</gene>
<reference evidence="2 3" key="1">
    <citation type="submission" date="2020-07" db="EMBL/GenBank/DDBJ databases">
        <title>Sequencing the genomes of 1000 actinobacteria strains.</title>
        <authorList>
            <person name="Klenk H.-P."/>
        </authorList>
    </citation>
    <scope>NUCLEOTIDE SEQUENCE [LARGE SCALE GENOMIC DNA]</scope>
    <source>
        <strain evidence="2 3">DSM 44121</strain>
    </source>
</reference>